<evidence type="ECO:0000259" key="4">
    <source>
        <dbReference type="PROSITE" id="PS51118"/>
    </source>
</evidence>
<dbReference type="AlphaFoldDB" id="A0A4Q7MTD6"/>
<dbReference type="InterPro" id="IPR011991">
    <property type="entry name" value="ArsR-like_HTH"/>
</dbReference>
<dbReference type="InterPro" id="IPR036388">
    <property type="entry name" value="WH-like_DNA-bd_sf"/>
</dbReference>
<dbReference type="InterPro" id="IPR036390">
    <property type="entry name" value="WH_DNA-bd_sf"/>
</dbReference>
<dbReference type="GO" id="GO:0006355">
    <property type="term" value="P:regulation of DNA-templated transcription"/>
    <property type="evidence" value="ECO:0007669"/>
    <property type="project" value="UniProtKB-ARBA"/>
</dbReference>
<keyword evidence="1" id="KW-0805">Transcription regulation</keyword>
<dbReference type="Gene3D" id="1.10.10.10">
    <property type="entry name" value="Winged helix-like DNA-binding domain superfamily/Winged helix DNA-binding domain"/>
    <property type="match status" value="1"/>
</dbReference>
<name>A0A4Q7MTD6_9BURK</name>
<proteinExistence type="predicted"/>
<dbReference type="SUPFAM" id="SSF46785">
    <property type="entry name" value="Winged helix' DNA-binding domain"/>
    <property type="match status" value="1"/>
</dbReference>
<dbReference type="InterPro" id="IPR002577">
    <property type="entry name" value="HTH_HxlR"/>
</dbReference>
<dbReference type="Pfam" id="PF01638">
    <property type="entry name" value="HxlR"/>
    <property type="match status" value="1"/>
</dbReference>
<reference evidence="5 6" key="1">
    <citation type="submission" date="2019-02" db="EMBL/GenBank/DDBJ databases">
        <title>Genomic Encyclopedia of Type Strains, Phase IV (KMG-IV): sequencing the most valuable type-strain genomes for metagenomic binning, comparative biology and taxonomic classification.</title>
        <authorList>
            <person name="Goeker M."/>
        </authorList>
    </citation>
    <scope>NUCLEOTIDE SEQUENCE [LARGE SCALE GENOMIC DNA]</scope>
    <source>
        <strain evidence="5 6">DSM 16618</strain>
    </source>
</reference>
<dbReference type="Proteomes" id="UP000292039">
    <property type="component" value="Unassembled WGS sequence"/>
</dbReference>
<gene>
    <name evidence="5" type="ORF">EV679_1609</name>
</gene>
<evidence type="ECO:0000313" key="6">
    <source>
        <dbReference type="Proteomes" id="UP000292039"/>
    </source>
</evidence>
<dbReference type="RefSeq" id="WP_083969444.1">
    <property type="nucleotide sequence ID" value="NZ_CBCSEB010000001.1"/>
</dbReference>
<sequence length="144" mass="16133">MVVEHVNGWEDAAAGRSSGRRPGGLALPPWQPCPIRDVLDRIGDQWSLLILEALGRESVMRFNELSREVEGISRQMLSRTLKRLEQDGFVGRTVYAEVPPRVEYALTELGHSFLGPMRALVAWADGHHDQIRDARTAYVAREGS</sequence>
<dbReference type="CDD" id="cd00090">
    <property type="entry name" value="HTH_ARSR"/>
    <property type="match status" value="1"/>
</dbReference>
<dbReference type="EMBL" id="SGWZ01000002">
    <property type="protein sequence ID" value="RZS70212.1"/>
    <property type="molecule type" value="Genomic_DNA"/>
</dbReference>
<accession>A0A4Q7MTD6</accession>
<organism evidence="5 6">
    <name type="scientific">Kerstersia gyiorum</name>
    <dbReference type="NCBI Taxonomy" id="206506"/>
    <lineage>
        <taxon>Bacteria</taxon>
        <taxon>Pseudomonadati</taxon>
        <taxon>Pseudomonadota</taxon>
        <taxon>Betaproteobacteria</taxon>
        <taxon>Burkholderiales</taxon>
        <taxon>Alcaligenaceae</taxon>
        <taxon>Kerstersia</taxon>
    </lineage>
</organism>
<dbReference type="PANTHER" id="PTHR33204:SF39">
    <property type="entry name" value="TRANSCRIPTIONAL REGULATORY PROTEIN"/>
    <property type="match status" value="1"/>
</dbReference>
<keyword evidence="3" id="KW-0804">Transcription</keyword>
<evidence type="ECO:0000256" key="3">
    <source>
        <dbReference type="ARBA" id="ARBA00023163"/>
    </source>
</evidence>
<feature type="domain" description="HTH hxlR-type" evidence="4">
    <location>
        <begin position="33"/>
        <end position="132"/>
    </location>
</feature>
<comment type="caution">
    <text evidence="5">The sequence shown here is derived from an EMBL/GenBank/DDBJ whole genome shotgun (WGS) entry which is preliminary data.</text>
</comment>
<dbReference type="PROSITE" id="PS51118">
    <property type="entry name" value="HTH_HXLR"/>
    <property type="match status" value="1"/>
</dbReference>
<dbReference type="PANTHER" id="PTHR33204">
    <property type="entry name" value="TRANSCRIPTIONAL REGULATOR, MARR FAMILY"/>
    <property type="match status" value="1"/>
</dbReference>
<dbReference type="OrthoDB" id="9807069at2"/>
<keyword evidence="2" id="KW-0238">DNA-binding</keyword>
<evidence type="ECO:0000256" key="1">
    <source>
        <dbReference type="ARBA" id="ARBA00023015"/>
    </source>
</evidence>
<protein>
    <submittedName>
        <fullName evidence="5">HxlR family transcriptional regulator</fullName>
    </submittedName>
</protein>
<evidence type="ECO:0000256" key="2">
    <source>
        <dbReference type="ARBA" id="ARBA00023125"/>
    </source>
</evidence>
<evidence type="ECO:0000313" key="5">
    <source>
        <dbReference type="EMBL" id="RZS70212.1"/>
    </source>
</evidence>
<dbReference type="GO" id="GO:0003677">
    <property type="term" value="F:DNA binding"/>
    <property type="evidence" value="ECO:0007669"/>
    <property type="project" value="UniProtKB-KW"/>
</dbReference>